<feature type="region of interest" description="Disordered" evidence="1">
    <location>
        <begin position="1"/>
        <end position="22"/>
    </location>
</feature>
<gene>
    <name evidence="2" type="ORF">P43SY_002624</name>
</gene>
<organism evidence="2 3">
    <name type="scientific">Pythium insidiosum</name>
    <name type="common">Pythiosis disease agent</name>
    <dbReference type="NCBI Taxonomy" id="114742"/>
    <lineage>
        <taxon>Eukaryota</taxon>
        <taxon>Sar</taxon>
        <taxon>Stramenopiles</taxon>
        <taxon>Oomycota</taxon>
        <taxon>Peronosporomycetes</taxon>
        <taxon>Pythiales</taxon>
        <taxon>Pythiaceae</taxon>
        <taxon>Pythium</taxon>
    </lineage>
</organism>
<comment type="caution">
    <text evidence="2">The sequence shown here is derived from an EMBL/GenBank/DDBJ whole genome shotgun (WGS) entry which is preliminary data.</text>
</comment>
<dbReference type="Proteomes" id="UP001209570">
    <property type="component" value="Unassembled WGS sequence"/>
</dbReference>
<evidence type="ECO:0000256" key="1">
    <source>
        <dbReference type="SAM" id="MobiDB-lite"/>
    </source>
</evidence>
<protein>
    <submittedName>
        <fullName evidence="2">Uncharacterized protein</fullName>
    </submittedName>
</protein>
<evidence type="ECO:0000313" key="3">
    <source>
        <dbReference type="Proteomes" id="UP001209570"/>
    </source>
</evidence>
<proteinExistence type="predicted"/>
<name>A0AAD5QB14_PYTIN</name>
<dbReference type="AlphaFoldDB" id="A0AAD5QB14"/>
<feature type="compositionally biased region" description="Low complexity" evidence="1">
    <location>
        <begin position="59"/>
        <end position="75"/>
    </location>
</feature>
<accession>A0AAD5QB14</accession>
<feature type="region of interest" description="Disordered" evidence="1">
    <location>
        <begin position="46"/>
        <end position="95"/>
    </location>
</feature>
<sequence length="289" mass="32640">MLDESSSPPAPADVAGGQQPAECARYVDSEEAVHFFNDEMVLSTNDVRSGDAEDDLADHAAPAAAPARAACSRPASDSDDEQLVADAEPPRPLRQMTYEDVYPSFDDLYLWDAVPPTSNALQQRHRHQQQQRRAARAFRAFCRDVCDGHTYVYRKRAEFLRVCHSRALDADRDREQEERAAHAAATNAAATDGERFFEWRRRDGIVDLASAELQPRKWPHLPYRNPREWKDDIRNVLEFARRVLELPPGSLLYEPIDVEGFVLEACAFLEKNGVDARYVTAPMHMCAQG</sequence>
<dbReference type="EMBL" id="JAKCXM010000001">
    <property type="protein sequence ID" value="KAJ0410292.1"/>
    <property type="molecule type" value="Genomic_DNA"/>
</dbReference>
<reference evidence="2" key="1">
    <citation type="submission" date="2021-12" db="EMBL/GenBank/DDBJ databases">
        <title>Prjna785345.</title>
        <authorList>
            <person name="Rujirawat T."/>
            <person name="Krajaejun T."/>
        </authorList>
    </citation>
    <scope>NUCLEOTIDE SEQUENCE</scope>
    <source>
        <strain evidence="2">Pi057C3</strain>
    </source>
</reference>
<evidence type="ECO:0000313" key="2">
    <source>
        <dbReference type="EMBL" id="KAJ0410292.1"/>
    </source>
</evidence>
<keyword evidence="3" id="KW-1185">Reference proteome</keyword>